<reference evidence="2" key="1">
    <citation type="submission" date="2022-11" db="EMBL/GenBank/DDBJ databases">
        <authorList>
            <person name="Morgan W.R."/>
            <person name="Tartar A."/>
        </authorList>
    </citation>
    <scope>NUCLEOTIDE SEQUENCE</scope>
    <source>
        <strain evidence="2">ARSEF 373</strain>
    </source>
</reference>
<dbReference type="EMBL" id="DAKRPA010000003">
    <property type="protein sequence ID" value="DBA05058.1"/>
    <property type="molecule type" value="Genomic_DNA"/>
</dbReference>
<protein>
    <submittedName>
        <fullName evidence="2">Uncharacterized protein</fullName>
    </submittedName>
</protein>
<feature type="transmembrane region" description="Helical" evidence="1">
    <location>
        <begin position="563"/>
        <end position="583"/>
    </location>
</feature>
<keyword evidence="1" id="KW-0472">Membrane</keyword>
<organism evidence="2 3">
    <name type="scientific">Lagenidium giganteum</name>
    <dbReference type="NCBI Taxonomy" id="4803"/>
    <lineage>
        <taxon>Eukaryota</taxon>
        <taxon>Sar</taxon>
        <taxon>Stramenopiles</taxon>
        <taxon>Oomycota</taxon>
        <taxon>Peronosporomycetes</taxon>
        <taxon>Pythiales</taxon>
        <taxon>Pythiaceae</taxon>
    </lineage>
</organism>
<feature type="transmembrane region" description="Helical" evidence="1">
    <location>
        <begin position="43"/>
        <end position="66"/>
    </location>
</feature>
<dbReference type="AlphaFoldDB" id="A0AAV2ZKY2"/>
<feature type="transmembrane region" description="Helical" evidence="1">
    <location>
        <begin position="528"/>
        <end position="551"/>
    </location>
</feature>
<proteinExistence type="predicted"/>
<gene>
    <name evidence="2" type="ORF">N0F65_000746</name>
</gene>
<sequence length="713" mass="78714">MSADGTDAHHSRVEAYRTRARSAVGTVRKFFTVSSKLEFASKLMTVLVALSAAAIAIIVIIEIGTLMSQEIMAALRAKQDVALDILRNSFDAMDKLGAAGAGEGIAPTGNDLVVAYENTLGPHYDDEQATFASYIDSIDSRRYIKLTGMTKSLFPNASSVRSAMGGVDYGPDWWKQARSHVDIEGNIMFSGNSVDKTLFARNYSDLVDFLGLDPSNPVLTSTMIDMLLPRLAIPKRVQLAEFKYKLYSTDPEKLDSFNVHIATDDWLKNLGGNDVKTTATCRLLEQPTITKFVHIFGAFWCPRKFAPSASYASRFVNASVGNWVIECDSNKDMDLTLEIIRWNGKMPERYSTAFYHNTIKIVAPRKTFYTQTMLANLTGYASGNGYPVRDIVAVASSGTLVPQPSTIYIVQTQPIPDRLRTAILGLALLCVLFTRCTLVGVRTLCHFILESSLSILLDVVYAVLTYPSGTELATMIATARSAAGLNAIVHLAILLRRFSTPALIMAKTVLSMPYGFRQVTPCITIKEAVVMIVIQIVALYSSAGKIVGVGMHGMVTSDDMSSYVWRFHGIIWLTTIVFVFVRFQTGRVFEHYQKQPRPASVFDKYAGKMSRDSFTQVVSERIAYDEYLSGKFLSFGVCFLPLVEVKGRLCRVLDGSPLVLDSIFNFNLNGFGQYGRVQNMKTIAYVTAVGRYEPSEILLKNDYPEGTGDIVVG</sequence>
<accession>A0AAV2ZKY2</accession>
<keyword evidence="1" id="KW-0812">Transmembrane</keyword>
<feature type="transmembrane region" description="Helical" evidence="1">
    <location>
        <begin position="447"/>
        <end position="465"/>
    </location>
</feature>
<feature type="transmembrane region" description="Helical" evidence="1">
    <location>
        <begin position="422"/>
        <end position="441"/>
    </location>
</feature>
<evidence type="ECO:0000313" key="3">
    <source>
        <dbReference type="Proteomes" id="UP001146120"/>
    </source>
</evidence>
<reference evidence="2" key="2">
    <citation type="journal article" date="2023" name="Microbiol Resour">
        <title>Decontamination and Annotation of the Draft Genome Sequence of the Oomycete Lagenidium giganteum ARSEF 373.</title>
        <authorList>
            <person name="Morgan W.R."/>
            <person name="Tartar A."/>
        </authorList>
    </citation>
    <scope>NUCLEOTIDE SEQUENCE</scope>
    <source>
        <strain evidence="2">ARSEF 373</strain>
    </source>
</reference>
<dbReference type="Proteomes" id="UP001146120">
    <property type="component" value="Unassembled WGS sequence"/>
</dbReference>
<keyword evidence="3" id="KW-1185">Reference proteome</keyword>
<comment type="caution">
    <text evidence="2">The sequence shown here is derived from an EMBL/GenBank/DDBJ whole genome shotgun (WGS) entry which is preliminary data.</text>
</comment>
<evidence type="ECO:0000256" key="1">
    <source>
        <dbReference type="SAM" id="Phobius"/>
    </source>
</evidence>
<keyword evidence="1" id="KW-1133">Transmembrane helix</keyword>
<evidence type="ECO:0000313" key="2">
    <source>
        <dbReference type="EMBL" id="DBA05058.1"/>
    </source>
</evidence>
<name>A0AAV2ZKY2_9STRA</name>
<feature type="transmembrane region" description="Helical" evidence="1">
    <location>
        <begin position="472"/>
        <end position="492"/>
    </location>
</feature>